<keyword evidence="1" id="KW-0378">Hydrolase</keyword>
<dbReference type="InterPro" id="IPR023198">
    <property type="entry name" value="PGP-like_dom2"/>
</dbReference>
<dbReference type="PRINTS" id="PR00413">
    <property type="entry name" value="HADHALOGNASE"/>
</dbReference>
<dbReference type="SFLD" id="SFLDG01135">
    <property type="entry name" value="C1.5.6:_HAD__Beta-PGM__Phospha"/>
    <property type="match status" value="1"/>
</dbReference>
<dbReference type="SUPFAM" id="SSF56784">
    <property type="entry name" value="HAD-like"/>
    <property type="match status" value="1"/>
</dbReference>
<dbReference type="InterPro" id="IPR006439">
    <property type="entry name" value="HAD-SF_hydro_IA"/>
</dbReference>
<dbReference type="Gene3D" id="3.40.50.1000">
    <property type="entry name" value="HAD superfamily/HAD-like"/>
    <property type="match status" value="1"/>
</dbReference>
<accession>A0ABR8XMG7</accession>
<dbReference type="PANTHER" id="PTHR43434:SF1">
    <property type="entry name" value="PHOSPHOGLYCOLATE PHOSPHATASE"/>
    <property type="match status" value="1"/>
</dbReference>
<protein>
    <submittedName>
        <fullName evidence="1">HAD family hydrolase</fullName>
    </submittedName>
</protein>
<dbReference type="InterPro" id="IPR050155">
    <property type="entry name" value="HAD-like_hydrolase_sf"/>
</dbReference>
<dbReference type="RefSeq" id="WP_191703694.1">
    <property type="nucleotide sequence ID" value="NZ_JACSPW010000007.1"/>
</dbReference>
<dbReference type="InterPro" id="IPR023214">
    <property type="entry name" value="HAD_sf"/>
</dbReference>
<gene>
    <name evidence="1" type="ORF">H9632_08550</name>
</gene>
<name>A0ABR8XMG7_9BACL</name>
<dbReference type="SFLD" id="SFLDG01129">
    <property type="entry name" value="C1.5:_HAD__Beta-PGM__Phosphata"/>
    <property type="match status" value="1"/>
</dbReference>
<dbReference type="NCBIfam" id="TIGR01509">
    <property type="entry name" value="HAD-SF-IA-v3"/>
    <property type="match status" value="1"/>
</dbReference>
<proteinExistence type="predicted"/>
<organism evidence="1 2">
    <name type="scientific">Solibacillus merdavium</name>
    <dbReference type="NCBI Taxonomy" id="2762218"/>
    <lineage>
        <taxon>Bacteria</taxon>
        <taxon>Bacillati</taxon>
        <taxon>Bacillota</taxon>
        <taxon>Bacilli</taxon>
        <taxon>Bacillales</taxon>
        <taxon>Caryophanaceae</taxon>
        <taxon>Solibacillus</taxon>
    </lineage>
</organism>
<dbReference type="InterPro" id="IPR036412">
    <property type="entry name" value="HAD-like_sf"/>
</dbReference>
<dbReference type="Proteomes" id="UP000600565">
    <property type="component" value="Unassembled WGS sequence"/>
</dbReference>
<evidence type="ECO:0000313" key="1">
    <source>
        <dbReference type="EMBL" id="MBD8033114.1"/>
    </source>
</evidence>
<comment type="caution">
    <text evidence="1">The sequence shown here is derived from an EMBL/GenBank/DDBJ whole genome shotgun (WGS) entry which is preliminary data.</text>
</comment>
<dbReference type="GO" id="GO:0016787">
    <property type="term" value="F:hydrolase activity"/>
    <property type="evidence" value="ECO:0007669"/>
    <property type="project" value="UniProtKB-KW"/>
</dbReference>
<dbReference type="Pfam" id="PF13419">
    <property type="entry name" value="HAD_2"/>
    <property type="match status" value="1"/>
</dbReference>
<dbReference type="InterPro" id="IPR041492">
    <property type="entry name" value="HAD_2"/>
</dbReference>
<dbReference type="Gene3D" id="1.10.150.240">
    <property type="entry name" value="Putative phosphatase, domain 2"/>
    <property type="match status" value="1"/>
</dbReference>
<keyword evidence="2" id="KW-1185">Reference proteome</keyword>
<dbReference type="EMBL" id="JACSPW010000007">
    <property type="protein sequence ID" value="MBD8033114.1"/>
    <property type="molecule type" value="Genomic_DNA"/>
</dbReference>
<reference evidence="1 2" key="1">
    <citation type="submission" date="2020-08" db="EMBL/GenBank/DDBJ databases">
        <title>A Genomic Blueprint of the Chicken Gut Microbiome.</title>
        <authorList>
            <person name="Gilroy R."/>
            <person name="Ravi A."/>
            <person name="Getino M."/>
            <person name="Pursley I."/>
            <person name="Horton D.L."/>
            <person name="Alikhan N.-F."/>
            <person name="Baker D."/>
            <person name="Gharbi K."/>
            <person name="Hall N."/>
            <person name="Watson M."/>
            <person name="Adriaenssens E.M."/>
            <person name="Foster-Nyarko E."/>
            <person name="Jarju S."/>
            <person name="Secka A."/>
            <person name="Antonio M."/>
            <person name="Oren A."/>
            <person name="Chaudhuri R."/>
            <person name="La Ragione R.M."/>
            <person name="Hildebrand F."/>
            <person name="Pallen M.J."/>
        </authorList>
    </citation>
    <scope>NUCLEOTIDE SEQUENCE [LARGE SCALE GENOMIC DNA]</scope>
    <source>
        <strain evidence="1 2">Sa1YVA6</strain>
    </source>
</reference>
<sequence>MKAVVFDFDGTLANTLPICFYAFQTVFKEFDKRELTTNEIKEMFGPSEIGIIMNNCSSPNKEDAIEYFYKKYSEVHKSLVLDNTEILDLLKSLKDAEIKLGIFTGKAKRSLDISLKALGMEGLFDVIITGDDVIKPKPDPEGLLKALSLLKVENSEAIYIGDSDADIIAGAQANVYTIGVQWLPEYQTSEFSVQPDLIIKSIKEFKSSFKVGAL</sequence>
<evidence type="ECO:0000313" key="2">
    <source>
        <dbReference type="Proteomes" id="UP000600565"/>
    </source>
</evidence>
<dbReference type="PANTHER" id="PTHR43434">
    <property type="entry name" value="PHOSPHOGLYCOLATE PHOSPHATASE"/>
    <property type="match status" value="1"/>
</dbReference>
<dbReference type="SFLD" id="SFLDS00003">
    <property type="entry name" value="Haloacid_Dehalogenase"/>
    <property type="match status" value="1"/>
</dbReference>
<dbReference type="NCBIfam" id="TIGR01549">
    <property type="entry name" value="HAD-SF-IA-v1"/>
    <property type="match status" value="1"/>
</dbReference>